<evidence type="ECO:0000256" key="10">
    <source>
        <dbReference type="HAMAP-Rule" id="MF_01976"/>
    </source>
</evidence>
<dbReference type="Gene3D" id="3.40.50.460">
    <property type="entry name" value="Phosphofructokinase domain"/>
    <property type="match status" value="1"/>
</dbReference>
<evidence type="ECO:0000313" key="13">
    <source>
        <dbReference type="Proteomes" id="UP000001784"/>
    </source>
</evidence>
<comment type="cofactor">
    <cofactor evidence="1 10">
        <name>Mg(2+)</name>
        <dbReference type="ChEBI" id="CHEBI:18420"/>
    </cofactor>
</comment>
<dbReference type="GO" id="GO:0047334">
    <property type="term" value="F:diphosphate-fructose-6-phosphate 1-phosphotransferase activity"/>
    <property type="evidence" value="ECO:0007669"/>
    <property type="project" value="InterPro"/>
</dbReference>
<protein>
    <recommendedName>
        <fullName evidence="10">ATP-dependent 6-phosphofructokinase</fullName>
        <shortName evidence="10">ATP-PFK</shortName>
        <shortName evidence="10">Phosphofructokinase</shortName>
        <ecNumber evidence="10">2.7.1.11</ecNumber>
    </recommendedName>
    <alternativeName>
        <fullName evidence="10">Phosphohexokinase</fullName>
    </alternativeName>
</protein>
<evidence type="ECO:0000256" key="7">
    <source>
        <dbReference type="ARBA" id="ARBA00022777"/>
    </source>
</evidence>
<dbReference type="HAMAP" id="MF_01976">
    <property type="entry name" value="Phosphofructokinase_III"/>
    <property type="match status" value="1"/>
</dbReference>
<dbReference type="PRINTS" id="PR00476">
    <property type="entry name" value="PHFRCTKINASE"/>
</dbReference>
<evidence type="ECO:0000256" key="1">
    <source>
        <dbReference type="ARBA" id="ARBA00001946"/>
    </source>
</evidence>
<comment type="function">
    <text evidence="10">Catalyzes the phosphorylation of D-fructose 6-phosphate to fructose 1,6-bisphosphate by ATP, the first committing step of glycolysis.</text>
</comment>
<dbReference type="Gene3D" id="3.40.50.450">
    <property type="match status" value="1"/>
</dbReference>
<comment type="subcellular location">
    <subcellularLocation>
        <location evidence="2 10">Cytoplasm</location>
    </subcellularLocation>
</comment>
<dbReference type="STRING" id="335543.Sfum_3671"/>
<dbReference type="FunCoup" id="A0LPI9">
    <property type="interactions" value="503"/>
</dbReference>
<dbReference type="EC" id="2.7.1.11" evidence="10"/>
<dbReference type="InterPro" id="IPR012829">
    <property type="entry name" value="Phosphofructokinase_III"/>
</dbReference>
<feature type="binding site" description="in other chain" evidence="10">
    <location>
        <begin position="295"/>
        <end position="298"/>
    </location>
    <ligand>
        <name>substrate</name>
        <note>ligand shared between dimeric partners</note>
    </ligand>
</feature>
<comment type="pathway">
    <text evidence="3 10">Carbohydrate degradation; glycolysis; D-glyceraldehyde 3-phosphate and glycerone phosphate from D-glucose: step 3/4.</text>
</comment>
<evidence type="ECO:0000256" key="5">
    <source>
        <dbReference type="ARBA" id="ARBA00022679"/>
    </source>
</evidence>
<evidence type="ECO:0000256" key="8">
    <source>
        <dbReference type="ARBA" id="ARBA00022842"/>
    </source>
</evidence>
<dbReference type="PROSITE" id="PS00433">
    <property type="entry name" value="PHOSPHOFRUCTOKINASE"/>
    <property type="match status" value="1"/>
</dbReference>
<feature type="binding site" evidence="10">
    <location>
        <position position="289"/>
    </location>
    <ligand>
        <name>substrate</name>
        <note>ligand shared between dimeric partners</note>
    </ligand>
</feature>
<dbReference type="GO" id="GO:0016208">
    <property type="term" value="F:AMP binding"/>
    <property type="evidence" value="ECO:0007669"/>
    <property type="project" value="TreeGrafter"/>
</dbReference>
<dbReference type="InterPro" id="IPR015912">
    <property type="entry name" value="Phosphofructokinase_CS"/>
</dbReference>
<feature type="domain" description="Phosphofructokinase" evidence="11">
    <location>
        <begin position="14"/>
        <end position="321"/>
    </location>
</feature>
<name>A0LPI9_SYNFM</name>
<evidence type="ECO:0000256" key="2">
    <source>
        <dbReference type="ARBA" id="ARBA00004496"/>
    </source>
</evidence>
<proteinExistence type="inferred from homology"/>
<dbReference type="NCBIfam" id="TIGR02483">
    <property type="entry name" value="PFK_mixed"/>
    <property type="match status" value="1"/>
</dbReference>
<keyword evidence="7 10" id="KW-0418">Kinase</keyword>
<dbReference type="Pfam" id="PF00365">
    <property type="entry name" value="PFK"/>
    <property type="match status" value="1"/>
</dbReference>
<comment type="caution">
    <text evidence="10">Lacks conserved residue(s) required for the propagation of feature annotation.</text>
</comment>
<evidence type="ECO:0000256" key="4">
    <source>
        <dbReference type="ARBA" id="ARBA00022490"/>
    </source>
</evidence>
<dbReference type="PANTHER" id="PTHR13697:SF52">
    <property type="entry name" value="ATP-DEPENDENT 6-PHOSPHOFRUCTOKINASE 3"/>
    <property type="match status" value="1"/>
</dbReference>
<dbReference type="GO" id="GO:0006002">
    <property type="term" value="P:fructose 6-phosphate metabolic process"/>
    <property type="evidence" value="ECO:0007669"/>
    <property type="project" value="InterPro"/>
</dbReference>
<dbReference type="AlphaFoldDB" id="A0LPI9"/>
<accession>A0LPI9</accession>
<evidence type="ECO:0000256" key="3">
    <source>
        <dbReference type="ARBA" id="ARBA00004679"/>
    </source>
</evidence>
<dbReference type="HOGENOM" id="CLU_020655_0_0_7"/>
<organism evidence="12 13">
    <name type="scientific">Syntrophobacter fumaroxidans (strain DSM 10017 / MPOB)</name>
    <dbReference type="NCBI Taxonomy" id="335543"/>
    <lineage>
        <taxon>Bacteria</taxon>
        <taxon>Pseudomonadati</taxon>
        <taxon>Thermodesulfobacteriota</taxon>
        <taxon>Syntrophobacteria</taxon>
        <taxon>Syntrophobacterales</taxon>
        <taxon>Syntrophobacteraceae</taxon>
        <taxon>Syntrophobacter</taxon>
    </lineage>
</organism>
<feature type="binding site" description="in other chain" evidence="10">
    <location>
        <begin position="192"/>
        <end position="194"/>
    </location>
    <ligand>
        <name>substrate</name>
        <note>ligand shared between dimeric partners</note>
    </ligand>
</feature>
<dbReference type="GO" id="GO:0005945">
    <property type="term" value="C:6-phosphofructokinase complex"/>
    <property type="evidence" value="ECO:0007669"/>
    <property type="project" value="TreeGrafter"/>
</dbReference>
<dbReference type="InterPro" id="IPR000023">
    <property type="entry name" value="Phosphofructokinase_dom"/>
</dbReference>
<comment type="similarity">
    <text evidence="10">Belongs to the phosphofructokinase type A (PFKA) family. Mixed-substrate PFK group III subfamily.</text>
</comment>
<feature type="binding site" evidence="10">
    <location>
        <position position="185"/>
    </location>
    <ligand>
        <name>substrate</name>
        <note>ligand shared between dimeric partners</note>
    </ligand>
</feature>
<dbReference type="GO" id="GO:0003872">
    <property type="term" value="F:6-phosphofructokinase activity"/>
    <property type="evidence" value="ECO:0007669"/>
    <property type="project" value="UniProtKB-UniRule"/>
</dbReference>
<evidence type="ECO:0000256" key="9">
    <source>
        <dbReference type="ARBA" id="ARBA00023152"/>
    </source>
</evidence>
<dbReference type="PIRSF" id="PIRSF000532">
    <property type="entry name" value="ATP_PFK_prok"/>
    <property type="match status" value="1"/>
</dbReference>
<feature type="active site" description="Proton acceptor" evidence="10">
    <location>
        <position position="150"/>
    </location>
</feature>
<dbReference type="Proteomes" id="UP000001784">
    <property type="component" value="Chromosome"/>
</dbReference>
<sequence length="370" mass="39815">MKNWKGSETMGKRRVGILTGGGDCAGLNAVIRGITKSAVNNFDMEVVGFYDGFLGLIEKRFTILTFEMVSGILTQGGTILGSSNKANPFEHRVREGGQERCVDVSEECVALCEDLAMDALICVGGDGTMTIAEKLSRKGVNVIGLPKTIDKDLAETDITFGFDTARTVATEAIDRIHTTAQSHHRVMLIEVMGRNAGWLALEAGIAAGADIVLIPEIPYSIKEIIGVARRRSRFGRQFSIVVVAEGAAPVGGTQTVHRIVKDSPDPIRLGGISHRIATEIEEQTGIECRVTILGHVQRGGTPTPLDRLLATRFAVKAMELVEERCYNHMVAFQGGETVPVPIEKVAGRQRLVPLDSPLIKTARSVGTSLG</sequence>
<dbReference type="SUPFAM" id="SSF53784">
    <property type="entry name" value="Phosphofructokinase"/>
    <property type="match status" value="1"/>
</dbReference>
<dbReference type="KEGG" id="sfu:Sfum_3671"/>
<evidence type="ECO:0000256" key="6">
    <source>
        <dbReference type="ARBA" id="ARBA00022723"/>
    </source>
</evidence>
<dbReference type="UniPathway" id="UPA00109">
    <property type="reaction ID" value="UER00182"/>
</dbReference>
<evidence type="ECO:0000313" key="12">
    <source>
        <dbReference type="EMBL" id="ABK19341.1"/>
    </source>
</evidence>
<keyword evidence="8 10" id="KW-0460">Magnesium</keyword>
<keyword evidence="10" id="KW-0547">Nucleotide-binding</keyword>
<dbReference type="GO" id="GO:0030388">
    <property type="term" value="P:fructose 1,6-bisphosphate metabolic process"/>
    <property type="evidence" value="ECO:0007669"/>
    <property type="project" value="TreeGrafter"/>
</dbReference>
<feature type="binding site" evidence="10">
    <location>
        <begin position="125"/>
        <end position="128"/>
    </location>
    <ligand>
        <name>ATP</name>
        <dbReference type="ChEBI" id="CHEBI:30616"/>
    </ligand>
</feature>
<keyword evidence="9 10" id="KW-0324">Glycolysis</keyword>
<comment type="subunit">
    <text evidence="10">Homodimer or homotetramer.</text>
</comment>
<dbReference type="FunFam" id="3.40.50.460:FF:000002">
    <property type="entry name" value="ATP-dependent 6-phosphofructokinase"/>
    <property type="match status" value="1"/>
</dbReference>
<dbReference type="GO" id="GO:0070095">
    <property type="term" value="F:fructose-6-phosphate binding"/>
    <property type="evidence" value="ECO:0007669"/>
    <property type="project" value="TreeGrafter"/>
</dbReference>
<keyword evidence="4 10" id="KW-0963">Cytoplasm</keyword>
<dbReference type="InParanoid" id="A0LPI9"/>
<gene>
    <name evidence="10" type="primary">pfkA</name>
    <name evidence="12" type="ordered locus">Sfum_3671</name>
</gene>
<keyword evidence="5 10" id="KW-0808">Transferase</keyword>
<dbReference type="PANTHER" id="PTHR13697">
    <property type="entry name" value="PHOSPHOFRUCTOKINASE"/>
    <property type="match status" value="1"/>
</dbReference>
<dbReference type="GO" id="GO:0061621">
    <property type="term" value="P:canonical glycolysis"/>
    <property type="evidence" value="ECO:0007669"/>
    <property type="project" value="TreeGrafter"/>
</dbReference>
<dbReference type="InterPro" id="IPR012003">
    <property type="entry name" value="ATP_PFK_prok-type"/>
</dbReference>
<keyword evidence="10" id="KW-0067">ATP-binding</keyword>
<feature type="binding site" evidence="10">
    <location>
        <position position="126"/>
    </location>
    <ligand>
        <name>Mg(2+)</name>
        <dbReference type="ChEBI" id="CHEBI:18420"/>
        <note>catalytic</note>
    </ligand>
</feature>
<feature type="site" description="Important for substrate specificity; cannot use PPi as phosphoryl donor" evidence="10">
    <location>
        <position position="127"/>
    </location>
</feature>
<feature type="binding site" description="in other chain" evidence="10">
    <location>
        <position position="245"/>
    </location>
    <ligand>
        <name>substrate</name>
        <note>ligand shared between dimeric partners</note>
    </ligand>
</feature>
<dbReference type="GO" id="GO:0042802">
    <property type="term" value="F:identical protein binding"/>
    <property type="evidence" value="ECO:0007669"/>
    <property type="project" value="TreeGrafter"/>
</dbReference>
<dbReference type="GO" id="GO:0005524">
    <property type="term" value="F:ATP binding"/>
    <property type="evidence" value="ECO:0007669"/>
    <property type="project" value="UniProtKB-KW"/>
</dbReference>
<reference evidence="12 13" key="1">
    <citation type="submission" date="2006-10" db="EMBL/GenBank/DDBJ databases">
        <title>Complete sequence of Syntrophobacter fumaroxidans MPOB.</title>
        <authorList>
            <consortium name="US DOE Joint Genome Institute"/>
            <person name="Copeland A."/>
            <person name="Lucas S."/>
            <person name="Lapidus A."/>
            <person name="Barry K."/>
            <person name="Detter J.C."/>
            <person name="Glavina del Rio T."/>
            <person name="Hammon N."/>
            <person name="Israni S."/>
            <person name="Pitluck S."/>
            <person name="Goltsman E.G."/>
            <person name="Martinez M."/>
            <person name="Schmutz J."/>
            <person name="Larimer F."/>
            <person name="Land M."/>
            <person name="Hauser L."/>
            <person name="Kyrpides N."/>
            <person name="Kim E."/>
            <person name="Boone D.R."/>
            <person name="Brockman F."/>
            <person name="Culley D."/>
            <person name="Ferry J."/>
            <person name="Gunsalus R."/>
            <person name="McInerney M.J."/>
            <person name="Morrison M."/>
            <person name="Plugge C."/>
            <person name="Rohlin L."/>
            <person name="Scholten J."/>
            <person name="Sieber J."/>
            <person name="Stams A.J.M."/>
            <person name="Worm P."/>
            <person name="Henstra A.M."/>
            <person name="Richardson P."/>
        </authorList>
    </citation>
    <scope>NUCLEOTIDE SEQUENCE [LARGE SCALE GENOMIC DNA]</scope>
    <source>
        <strain evidence="13">DSM 10017 / MPOB</strain>
    </source>
</reference>
<feature type="binding site" description="in other chain" evidence="10">
    <location>
        <begin position="148"/>
        <end position="150"/>
    </location>
    <ligand>
        <name>substrate</name>
        <note>ligand shared between dimeric partners</note>
    </ligand>
</feature>
<dbReference type="GO" id="GO:0048029">
    <property type="term" value="F:monosaccharide binding"/>
    <property type="evidence" value="ECO:0007669"/>
    <property type="project" value="TreeGrafter"/>
</dbReference>
<feature type="binding site" evidence="10">
    <location>
        <position position="22"/>
    </location>
    <ligand>
        <name>ATP</name>
        <dbReference type="ChEBI" id="CHEBI:30616"/>
    </ligand>
</feature>
<feature type="binding site" evidence="10">
    <location>
        <begin position="85"/>
        <end position="86"/>
    </location>
    <ligand>
        <name>ATP</name>
        <dbReference type="ChEBI" id="CHEBI:30616"/>
    </ligand>
</feature>
<keyword evidence="6 10" id="KW-0479">Metal-binding</keyword>
<dbReference type="NCBIfam" id="NF002872">
    <property type="entry name" value="PRK03202.1"/>
    <property type="match status" value="1"/>
</dbReference>
<dbReference type="EMBL" id="CP000478">
    <property type="protein sequence ID" value="ABK19341.1"/>
    <property type="molecule type" value="Genomic_DNA"/>
</dbReference>
<comment type="catalytic activity">
    <reaction evidence="10">
        <text>beta-D-fructose 6-phosphate + ATP = beta-D-fructose 1,6-bisphosphate + ADP + H(+)</text>
        <dbReference type="Rhea" id="RHEA:16109"/>
        <dbReference type="ChEBI" id="CHEBI:15378"/>
        <dbReference type="ChEBI" id="CHEBI:30616"/>
        <dbReference type="ChEBI" id="CHEBI:32966"/>
        <dbReference type="ChEBI" id="CHEBI:57634"/>
        <dbReference type="ChEBI" id="CHEBI:456216"/>
        <dbReference type="EC" id="2.7.1.11"/>
    </reaction>
</comment>
<dbReference type="InterPro" id="IPR035966">
    <property type="entry name" value="PKF_sf"/>
</dbReference>
<evidence type="ECO:0000259" key="11">
    <source>
        <dbReference type="Pfam" id="PF00365"/>
    </source>
</evidence>
<dbReference type="InterPro" id="IPR022953">
    <property type="entry name" value="ATP_PFK"/>
</dbReference>
<dbReference type="eggNOG" id="COG0205">
    <property type="taxonomic scope" value="Bacteria"/>
</dbReference>
<dbReference type="GO" id="GO:0046872">
    <property type="term" value="F:metal ion binding"/>
    <property type="evidence" value="ECO:0007669"/>
    <property type="project" value="UniProtKB-KW"/>
</dbReference>
<keyword evidence="13" id="KW-1185">Reference proteome</keyword>